<proteinExistence type="predicted"/>
<accession>A0A699HGX2</accession>
<organism evidence="2">
    <name type="scientific">Tanacetum cinerariifolium</name>
    <name type="common">Dalmatian daisy</name>
    <name type="synonym">Chrysanthemum cinerariifolium</name>
    <dbReference type="NCBI Taxonomy" id="118510"/>
    <lineage>
        <taxon>Eukaryota</taxon>
        <taxon>Viridiplantae</taxon>
        <taxon>Streptophyta</taxon>
        <taxon>Embryophyta</taxon>
        <taxon>Tracheophyta</taxon>
        <taxon>Spermatophyta</taxon>
        <taxon>Magnoliopsida</taxon>
        <taxon>eudicotyledons</taxon>
        <taxon>Gunneridae</taxon>
        <taxon>Pentapetalae</taxon>
        <taxon>asterids</taxon>
        <taxon>campanulids</taxon>
        <taxon>Asterales</taxon>
        <taxon>Asteraceae</taxon>
        <taxon>Asteroideae</taxon>
        <taxon>Anthemideae</taxon>
        <taxon>Anthemidinae</taxon>
        <taxon>Tanacetum</taxon>
    </lineage>
</organism>
<keyword evidence="2" id="KW-0548">Nucleotidyltransferase</keyword>
<dbReference type="SUPFAM" id="SSF56672">
    <property type="entry name" value="DNA/RNA polymerases"/>
    <property type="match status" value="1"/>
</dbReference>
<protein>
    <submittedName>
        <fullName evidence="2">RNA-directed DNA polymerase, eukaryota</fullName>
    </submittedName>
</protein>
<reference evidence="2" key="1">
    <citation type="journal article" date="2019" name="Sci. Rep.">
        <title>Draft genome of Tanacetum cinerariifolium, the natural source of mosquito coil.</title>
        <authorList>
            <person name="Yamashiro T."/>
            <person name="Shiraishi A."/>
            <person name="Satake H."/>
            <person name="Nakayama K."/>
        </authorList>
    </citation>
    <scope>NUCLEOTIDE SEQUENCE</scope>
</reference>
<dbReference type="EMBL" id="BKCJ010138545">
    <property type="protein sequence ID" value="GEX91304.1"/>
    <property type="molecule type" value="Genomic_DNA"/>
</dbReference>
<dbReference type="InterPro" id="IPR043502">
    <property type="entry name" value="DNA/RNA_pol_sf"/>
</dbReference>
<dbReference type="PANTHER" id="PTHR33116:SF78">
    <property type="entry name" value="OS12G0587133 PROTEIN"/>
    <property type="match status" value="1"/>
</dbReference>
<name>A0A699HGX2_TANCI</name>
<dbReference type="InterPro" id="IPR000477">
    <property type="entry name" value="RT_dom"/>
</dbReference>
<dbReference type="PANTHER" id="PTHR33116">
    <property type="entry name" value="REVERSE TRANSCRIPTASE ZINC-BINDING DOMAIN-CONTAINING PROTEIN-RELATED-RELATED"/>
    <property type="match status" value="1"/>
</dbReference>
<feature type="domain" description="Reverse transcriptase" evidence="1">
    <location>
        <begin position="72"/>
        <end position="269"/>
    </location>
</feature>
<dbReference type="Pfam" id="PF00078">
    <property type="entry name" value="RVT_1"/>
    <property type="match status" value="1"/>
</dbReference>
<comment type="caution">
    <text evidence="2">The sequence shown here is derived from an EMBL/GenBank/DDBJ whole genome shotgun (WGS) entry which is preliminary data.</text>
</comment>
<keyword evidence="2" id="KW-0808">Transferase</keyword>
<gene>
    <name evidence="2" type="ORF">Tci_363279</name>
</gene>
<dbReference type="GO" id="GO:0003964">
    <property type="term" value="F:RNA-directed DNA polymerase activity"/>
    <property type="evidence" value="ECO:0007669"/>
    <property type="project" value="UniProtKB-KW"/>
</dbReference>
<sequence length="490" mass="55788">MVMLEDEVTNVEIKKVVWDCGSDKSMGLDGYTFEFIWKFWEIIGADVCRAIQIFFLSGRSPKGCNPFFVALIPKQNDAKVVKDYCLISLIGCQYNVSKILANRSSLVMSSLISKEQSAFVRDRQILDGPMILSEVIEWCNQKKKKSMIFKVDFEKAFDSVRFVLVNGNPTKEFQLQKGLRQGDPLSSFLFLLVMESLHLSFVRAMNIRFYKGIQVGDRESLNVSHLFYADDAVFIGEWKKENLRNLVCILQCFYLASGLRTNIKKCSLVGVGALVGSKMARIYSWGVVIDKVVAKLSKWEADTLSIGSRFTLIKSVLSSLPSCYFSLFKLPVGVLKRLEAIRNKKFRGVDFDSRKISWFSRDKVIASKDVGGLGMPSFFAMNHALLFKWIWRFKTQKDALWVLVIKSFHGVSGNLDRDIQVGKCSPWLDCIRSKEQLKTKGANLLSCITKKVGNGNDTSFWLENWMEGDVLKSKFSRLYALEENKKVTVF</sequence>
<evidence type="ECO:0000259" key="1">
    <source>
        <dbReference type="Pfam" id="PF00078"/>
    </source>
</evidence>
<dbReference type="CDD" id="cd01650">
    <property type="entry name" value="RT_nLTR_like"/>
    <property type="match status" value="1"/>
</dbReference>
<keyword evidence="2" id="KW-0695">RNA-directed DNA polymerase</keyword>
<dbReference type="AlphaFoldDB" id="A0A699HGX2"/>
<evidence type="ECO:0000313" key="2">
    <source>
        <dbReference type="EMBL" id="GEX91304.1"/>
    </source>
</evidence>